<evidence type="ECO:0000256" key="1">
    <source>
        <dbReference type="SAM" id="Phobius"/>
    </source>
</evidence>
<dbReference type="PANTHER" id="PTHR38568">
    <property type="entry name" value="DUF445 DOMAIN-CONTAINING PROTEIN-RELATED"/>
    <property type="match status" value="1"/>
</dbReference>
<organism evidence="2 3">
    <name type="scientific">Hydra vulgaris</name>
    <name type="common">Hydra</name>
    <name type="synonym">Hydra attenuata</name>
    <dbReference type="NCBI Taxonomy" id="6087"/>
    <lineage>
        <taxon>Eukaryota</taxon>
        <taxon>Metazoa</taxon>
        <taxon>Cnidaria</taxon>
        <taxon>Hydrozoa</taxon>
        <taxon>Hydroidolina</taxon>
        <taxon>Anthoathecata</taxon>
        <taxon>Aplanulata</taxon>
        <taxon>Hydridae</taxon>
        <taxon>Hydra</taxon>
    </lineage>
</organism>
<keyword evidence="2" id="KW-1185">Reference proteome</keyword>
<name>A0ABM4DKH4_HYDVU</name>
<accession>A0ABM4DKH4</accession>
<feature type="transmembrane region" description="Helical" evidence="1">
    <location>
        <begin position="275"/>
        <end position="300"/>
    </location>
</feature>
<keyword evidence="1" id="KW-0812">Transmembrane</keyword>
<feature type="transmembrane region" description="Helical" evidence="1">
    <location>
        <begin position="58"/>
        <end position="81"/>
    </location>
</feature>
<evidence type="ECO:0000313" key="3">
    <source>
        <dbReference type="RefSeq" id="XP_065675028.1"/>
    </source>
</evidence>
<keyword evidence="1" id="KW-0472">Membrane</keyword>
<evidence type="ECO:0000313" key="2">
    <source>
        <dbReference type="Proteomes" id="UP001652625"/>
    </source>
</evidence>
<proteinExistence type="predicted"/>
<dbReference type="RefSeq" id="XP_065675028.1">
    <property type="nucleotide sequence ID" value="XM_065818956.1"/>
</dbReference>
<protein>
    <submittedName>
        <fullName evidence="3">Uncharacterized protein LOC124809235 isoform X1</fullName>
    </submittedName>
</protein>
<dbReference type="Proteomes" id="UP001652625">
    <property type="component" value="Chromosome 15"/>
</dbReference>
<reference evidence="3" key="1">
    <citation type="submission" date="2025-08" db="UniProtKB">
        <authorList>
            <consortium name="RefSeq"/>
        </authorList>
    </citation>
    <scope>IDENTIFICATION</scope>
</reference>
<sequence length="302" mass="35098">MSKLQDISNCSIQPSECWRENSELNVSLADRYHLSIGDEGIIRQVKKKTYLAVCYKHFFLLFFMFISIIVVIFPIIVLIVYKDNLEDKVRNTLIQLLYIGVFSFSGGVATLVSLLVLSLKVPRYKKFSSNYLNERAKIVRQFLDEIFSEEYIWQYNKRTKFSQDNNNSQILVSFLESNEFDNWISKKFQSMLNTPQGVLLDVLDIDHDEACSTFKFFIMKTVLEFPKQISELWNHSSQRQSLKSHINNVLLERLNSDSIGVNQLAQQMVVLQIDYIVIFVTVVMGIFGGIFGNVITFLLYEK</sequence>
<dbReference type="GeneID" id="124809235"/>
<feature type="transmembrane region" description="Helical" evidence="1">
    <location>
        <begin position="93"/>
        <end position="117"/>
    </location>
</feature>
<dbReference type="PANTHER" id="PTHR38568:SF2">
    <property type="entry name" value="DUF445 DOMAIN-CONTAINING PROTEIN"/>
    <property type="match status" value="1"/>
</dbReference>
<keyword evidence="1" id="KW-1133">Transmembrane helix</keyword>
<gene>
    <name evidence="3" type="primary">LOC124809235</name>
</gene>